<feature type="chain" id="PRO_5003737625" description="KWG repeat protein" evidence="1">
    <location>
        <begin position="21"/>
        <end position="483"/>
    </location>
</feature>
<evidence type="ECO:0000313" key="3">
    <source>
        <dbReference type="Proteomes" id="UP000005113"/>
    </source>
</evidence>
<dbReference type="PANTHER" id="PTHR37841:SF1">
    <property type="entry name" value="DUF3298 DOMAIN-CONTAINING PROTEIN"/>
    <property type="match status" value="1"/>
</dbReference>
<dbReference type="Pfam" id="PF14903">
    <property type="entry name" value="WG_beta_rep"/>
    <property type="match status" value="5"/>
</dbReference>
<dbReference type="PANTHER" id="PTHR37841">
    <property type="entry name" value="GLR2918 PROTEIN"/>
    <property type="match status" value="1"/>
</dbReference>
<dbReference type="RefSeq" id="WP_002659302.1">
    <property type="nucleotide sequence ID" value="NZ_JH719942.1"/>
</dbReference>
<accession>J0P7X8</accession>
<keyword evidence="1" id="KW-0732">Signal</keyword>
<reference evidence="3" key="1">
    <citation type="journal article" date="2012" name="Stand. Genomic Sci.">
        <title>Permanent draft genome sequence of the gliding predator Saprospira grandis strain Sa g1 (= HR1).</title>
        <authorList>
            <person name="Mavromatis K."/>
            <person name="Chertkov O."/>
            <person name="Lapidus A."/>
            <person name="Nolan M."/>
            <person name="Lucas S."/>
            <person name="Tice H."/>
            <person name="Del Rio T.G."/>
            <person name="Cheng J.F."/>
            <person name="Han C."/>
            <person name="Tapia R."/>
            <person name="Bruce D."/>
            <person name="Goodwin L.A."/>
            <person name="Pitluck S."/>
            <person name="Huntemann M."/>
            <person name="Liolios K."/>
            <person name="Pagani I."/>
            <person name="Ivanova N."/>
            <person name="Mikhailova N."/>
            <person name="Pati A."/>
            <person name="Chen A."/>
            <person name="Palaniappan K."/>
            <person name="Land M."/>
            <person name="Brambilla E.M."/>
            <person name="Rohde M."/>
            <person name="Spring S."/>
            <person name="Goker M."/>
            <person name="Detter J.C."/>
            <person name="Bristow J."/>
            <person name="Eisen J.A."/>
            <person name="Markowitz V."/>
            <person name="Hugenholtz P."/>
            <person name="Kyrpides N.C."/>
            <person name="Klenk H.P."/>
            <person name="Woyke T."/>
        </authorList>
    </citation>
    <scope>NUCLEOTIDE SEQUENCE [LARGE SCALE GENOMIC DNA]</scope>
    <source>
        <strain evidence="3">DSM 2844</strain>
    </source>
</reference>
<gene>
    <name evidence="2" type="ORF">SapgrDRAFT_1930</name>
</gene>
<evidence type="ECO:0000313" key="2">
    <source>
        <dbReference type="EMBL" id="EJF53622.1"/>
    </source>
</evidence>
<dbReference type="AlphaFoldDB" id="J0P7X8"/>
<name>J0P7X8_9BACT</name>
<dbReference type="HOGENOM" id="CLU_030408_3_2_10"/>
<dbReference type="EMBL" id="JH719942">
    <property type="protein sequence ID" value="EJF53622.1"/>
    <property type="molecule type" value="Genomic_DNA"/>
</dbReference>
<sequence length="483" mass="56665">MIRFFFICCLALLFFGPLKAQRPDSSFLMDNIYKVKLGEKTLWGFYERETGEILSPAAYDSIKYQFRLEQDLRYYEIQKNGKWGLLNKDLSAWMPPKYDKVNYRYKLDPARIFVEVGGKYGIFNEDGSEWLAPIYDEIMFDGNYFKVKKGEKWGILTIRGEEYLPICFAHIYDNLEPKYSLVRQENKQLWSVYNWLAQNGNSPCELQPELSFERIEYFNEFFTVYKDGLWGVANDEGKLLIERKYKELEPFSFLPLRWLKVLEKDKYGILRLDSLGKLDTILDPIYDDIGIDPDNYKLMARYKGKEDYMYEGEGYFNFAYDGIKYFLRHQLFIIELNGKAGVANVEKDILIPPKKYNQLHIIDRNTFMVQKGGKWGVVDAQNRELIAPAFTNFDFRKEGYFFAADGEKWGVVSLKKGILLPPKYEDVVILPKGRFLVQKGGKWGVVAVGGRIIEPIKWETYSYPRGSQEIELIKGNKSFKYKL</sequence>
<feature type="signal peptide" evidence="1">
    <location>
        <begin position="1"/>
        <end position="20"/>
    </location>
</feature>
<protein>
    <recommendedName>
        <fullName evidence="4">KWG repeat protein</fullName>
    </recommendedName>
</protein>
<proteinExistence type="predicted"/>
<evidence type="ECO:0000256" key="1">
    <source>
        <dbReference type="SAM" id="SignalP"/>
    </source>
</evidence>
<dbReference type="OrthoDB" id="1047425at2"/>
<dbReference type="InterPro" id="IPR032774">
    <property type="entry name" value="WG_beta_rep"/>
</dbReference>
<evidence type="ECO:0008006" key="4">
    <source>
        <dbReference type="Google" id="ProtNLM"/>
    </source>
</evidence>
<organism evidence="2 3">
    <name type="scientific">Saprospira grandis DSM 2844</name>
    <dbReference type="NCBI Taxonomy" id="694433"/>
    <lineage>
        <taxon>Bacteria</taxon>
        <taxon>Pseudomonadati</taxon>
        <taxon>Bacteroidota</taxon>
        <taxon>Saprospiria</taxon>
        <taxon>Saprospirales</taxon>
        <taxon>Saprospiraceae</taxon>
        <taxon>Saprospira</taxon>
    </lineage>
</organism>
<dbReference type="Proteomes" id="UP000005113">
    <property type="component" value="Unassembled WGS sequence"/>
</dbReference>